<dbReference type="Pfam" id="PF00578">
    <property type="entry name" value="AhpC-TSA"/>
    <property type="match status" value="1"/>
</dbReference>
<keyword evidence="2" id="KW-0201">Cytochrome c-type biogenesis</keyword>
<dbReference type="PROSITE" id="PS00194">
    <property type="entry name" value="THIOREDOXIN_1"/>
    <property type="match status" value="1"/>
</dbReference>
<dbReference type="RefSeq" id="WP_273631549.1">
    <property type="nucleotide sequence ID" value="NZ_CP117167.1"/>
</dbReference>
<dbReference type="SUPFAM" id="SSF52833">
    <property type="entry name" value="Thioredoxin-like"/>
    <property type="match status" value="1"/>
</dbReference>
<dbReference type="EMBL" id="CP117167">
    <property type="protein sequence ID" value="WCT13266.1"/>
    <property type="molecule type" value="Genomic_DNA"/>
</dbReference>
<evidence type="ECO:0000256" key="1">
    <source>
        <dbReference type="ARBA" id="ARBA00004196"/>
    </source>
</evidence>
<proteinExistence type="predicted"/>
<keyword evidence="7" id="KW-1185">Reference proteome</keyword>
<dbReference type="InterPro" id="IPR036249">
    <property type="entry name" value="Thioredoxin-like_sf"/>
</dbReference>
<evidence type="ECO:0000256" key="2">
    <source>
        <dbReference type="ARBA" id="ARBA00022748"/>
    </source>
</evidence>
<evidence type="ECO:0000256" key="4">
    <source>
        <dbReference type="ARBA" id="ARBA00023284"/>
    </source>
</evidence>
<feature type="domain" description="Thioredoxin" evidence="5">
    <location>
        <begin position="196"/>
        <end position="338"/>
    </location>
</feature>
<keyword evidence="3" id="KW-1015">Disulfide bond</keyword>
<dbReference type="PANTHER" id="PTHR42852:SF6">
    <property type="entry name" value="THIOL:DISULFIDE INTERCHANGE PROTEIN DSBE"/>
    <property type="match status" value="1"/>
</dbReference>
<reference evidence="6 7" key="1">
    <citation type="submission" date="2023-02" db="EMBL/GenBank/DDBJ databases">
        <title>Genome sequence of Mucilaginibacter jinjuensis strain KACC 16571.</title>
        <authorList>
            <person name="Kim S."/>
            <person name="Heo J."/>
            <person name="Kwon S.-W."/>
        </authorList>
    </citation>
    <scope>NUCLEOTIDE SEQUENCE [LARGE SCALE GENOMIC DNA]</scope>
    <source>
        <strain evidence="6 7">KACC 16571</strain>
    </source>
</reference>
<accession>A0ABY7TBE0</accession>
<evidence type="ECO:0000313" key="7">
    <source>
        <dbReference type="Proteomes" id="UP001216139"/>
    </source>
</evidence>
<dbReference type="Proteomes" id="UP001216139">
    <property type="component" value="Chromosome"/>
</dbReference>
<keyword evidence="4" id="KW-0676">Redox-active center</keyword>
<evidence type="ECO:0000256" key="3">
    <source>
        <dbReference type="ARBA" id="ARBA00023157"/>
    </source>
</evidence>
<name>A0ABY7TBE0_9SPHI</name>
<gene>
    <name evidence="6" type="ORF">PQO05_04890</name>
</gene>
<dbReference type="InterPro" id="IPR000866">
    <property type="entry name" value="AhpC/TSA"/>
</dbReference>
<comment type="subcellular location">
    <subcellularLocation>
        <location evidence="1">Cell envelope</location>
    </subcellularLocation>
</comment>
<protein>
    <submittedName>
        <fullName evidence="6">TlpA disulfide reductase family protein</fullName>
    </submittedName>
</protein>
<dbReference type="Gene3D" id="3.40.30.10">
    <property type="entry name" value="Glutaredoxin"/>
    <property type="match status" value="1"/>
</dbReference>
<dbReference type="PANTHER" id="PTHR42852">
    <property type="entry name" value="THIOL:DISULFIDE INTERCHANGE PROTEIN DSBE"/>
    <property type="match status" value="1"/>
</dbReference>
<dbReference type="CDD" id="cd02966">
    <property type="entry name" value="TlpA_like_family"/>
    <property type="match status" value="1"/>
</dbReference>
<dbReference type="InterPro" id="IPR050553">
    <property type="entry name" value="Thioredoxin_ResA/DsbE_sf"/>
</dbReference>
<organism evidence="6 7">
    <name type="scientific">Mucilaginibacter jinjuensis</name>
    <dbReference type="NCBI Taxonomy" id="1176721"/>
    <lineage>
        <taxon>Bacteria</taxon>
        <taxon>Pseudomonadati</taxon>
        <taxon>Bacteroidota</taxon>
        <taxon>Sphingobacteriia</taxon>
        <taxon>Sphingobacteriales</taxon>
        <taxon>Sphingobacteriaceae</taxon>
        <taxon>Mucilaginibacter</taxon>
    </lineage>
</organism>
<dbReference type="InterPro" id="IPR017937">
    <property type="entry name" value="Thioredoxin_CS"/>
</dbReference>
<sequence>MRKVYLLKADSTGIQITDSTNLSENNEFIFRGATIYPNLYKIRVGGLLFDLIAKNGDQIRFQTNLKDVGHRTSIEGSPESLQLQKWDRLNDHYAGQNQELLVYYQDELRQPDKNKDSLLKFYTPVYQKTASKFAEKTLEFALSHKTSLAGFYAVLSLNRKQYESQLITYAEAIRHNFDGNPAVRAFVKEMEAVKPVSIGQKAPEFTSASIASEQVKLSGFKSKYVMVDFWASWCPPCRHENPNIVRLYGRYHPKGLQLLGVSLDTAAKDWQRAINSDHLVWTQVSDQARFDGPAENLYHIEEIPSNFIIDPRGVIVAKNLFGKELEVFLRKTFDTYSITTIL</sequence>
<dbReference type="PROSITE" id="PS51352">
    <property type="entry name" value="THIOREDOXIN_2"/>
    <property type="match status" value="1"/>
</dbReference>
<evidence type="ECO:0000313" key="6">
    <source>
        <dbReference type="EMBL" id="WCT13266.1"/>
    </source>
</evidence>
<dbReference type="InterPro" id="IPR013766">
    <property type="entry name" value="Thioredoxin_domain"/>
</dbReference>
<evidence type="ECO:0000259" key="5">
    <source>
        <dbReference type="PROSITE" id="PS51352"/>
    </source>
</evidence>